<feature type="signal peptide" evidence="7">
    <location>
        <begin position="1"/>
        <end position="22"/>
    </location>
</feature>
<feature type="transmembrane region" description="Helical" evidence="6">
    <location>
        <begin position="277"/>
        <end position="299"/>
    </location>
</feature>
<feature type="transmembrane region" description="Helical" evidence="6">
    <location>
        <begin position="198"/>
        <end position="220"/>
    </location>
</feature>
<evidence type="ECO:0000259" key="9">
    <source>
        <dbReference type="Pfam" id="PF21904"/>
    </source>
</evidence>
<dbReference type="InterPro" id="IPR054103">
    <property type="entry name" value="CAND6-7_N"/>
</dbReference>
<feature type="domain" description="CAND6/7 N-terminal" evidence="9">
    <location>
        <begin position="28"/>
        <end position="153"/>
    </location>
</feature>
<evidence type="ECO:0000313" key="10">
    <source>
        <dbReference type="EMBL" id="ABR17381.1"/>
    </source>
</evidence>
<keyword evidence="4 6" id="KW-1133">Transmembrane helix</keyword>
<organism evidence="10">
    <name type="scientific">Picea sitchensis</name>
    <name type="common">Sitka spruce</name>
    <name type="synonym">Pinus sitchensis</name>
    <dbReference type="NCBI Taxonomy" id="3332"/>
    <lineage>
        <taxon>Eukaryota</taxon>
        <taxon>Viridiplantae</taxon>
        <taxon>Streptophyta</taxon>
        <taxon>Embryophyta</taxon>
        <taxon>Tracheophyta</taxon>
        <taxon>Spermatophyta</taxon>
        <taxon>Pinopsida</taxon>
        <taxon>Pinidae</taxon>
        <taxon>Conifers I</taxon>
        <taxon>Pinales</taxon>
        <taxon>Pinaceae</taxon>
        <taxon>Picea</taxon>
    </lineage>
</organism>
<dbReference type="InterPro" id="IPR009637">
    <property type="entry name" value="GPR107/GPR108-like"/>
</dbReference>
<evidence type="ECO:0000256" key="7">
    <source>
        <dbReference type="SAM" id="SignalP"/>
    </source>
</evidence>
<evidence type="ECO:0000256" key="2">
    <source>
        <dbReference type="ARBA" id="ARBA00022692"/>
    </source>
</evidence>
<dbReference type="GO" id="GO:0016020">
    <property type="term" value="C:membrane"/>
    <property type="evidence" value="ECO:0007669"/>
    <property type="project" value="UniProtKB-SubCell"/>
</dbReference>
<dbReference type="PANTHER" id="PTHR21229:SF22">
    <property type="entry name" value="DBJ|BAA84809.1"/>
    <property type="match status" value="1"/>
</dbReference>
<dbReference type="InterPro" id="IPR053937">
    <property type="entry name" value="GOST_TM"/>
</dbReference>
<feature type="transmembrane region" description="Helical" evidence="6">
    <location>
        <begin position="174"/>
        <end position="192"/>
    </location>
</feature>
<evidence type="ECO:0000256" key="3">
    <source>
        <dbReference type="ARBA" id="ARBA00022729"/>
    </source>
</evidence>
<feature type="domain" description="GOST seven transmembrane" evidence="8">
    <location>
        <begin position="172"/>
        <end position="412"/>
    </location>
</feature>
<protein>
    <recommendedName>
        <fullName evidence="11">Intimal thickness related receptor IRP domain-containing protein</fullName>
    </recommendedName>
</protein>
<feature type="transmembrane region" description="Helical" evidence="6">
    <location>
        <begin position="311"/>
        <end position="331"/>
    </location>
</feature>
<evidence type="ECO:0000256" key="6">
    <source>
        <dbReference type="SAM" id="Phobius"/>
    </source>
</evidence>
<reference evidence="10" key="1">
    <citation type="submission" date="2007-06" db="EMBL/GenBank/DDBJ databases">
        <title>Full length cDNA sequences from Sitka Spruce (Picea sitchensis).</title>
        <authorList>
            <person name="Ralph S.G."/>
            <person name="Chun H.E."/>
            <person name="Liao N."/>
            <person name="Ali J."/>
            <person name="Reid K."/>
            <person name="Kolosova N."/>
            <person name="Cooper N."/>
            <person name="Cullis C."/>
            <person name="Jancsik S."/>
            <person name="Moore R."/>
            <person name="Mayo M."/>
            <person name="Wagner S."/>
            <person name="Holt R.A."/>
            <person name="Jones S.J.M."/>
            <person name="Marra M.A."/>
            <person name="Ritland C.E."/>
            <person name="Ritland K."/>
            <person name="Bohlmann J."/>
        </authorList>
    </citation>
    <scope>NUCLEOTIDE SEQUENCE</scope>
    <source>
        <tissue evidence="10">Green portion of the leader tissue</tissue>
    </source>
</reference>
<feature type="chain" id="PRO_5002874383" description="Intimal thickness related receptor IRP domain-containing protein" evidence="7">
    <location>
        <begin position="23"/>
        <end position="436"/>
    </location>
</feature>
<keyword evidence="5 6" id="KW-0472">Membrane</keyword>
<name>B8LP01_PICSI</name>
<dbReference type="Pfam" id="PF21904">
    <property type="entry name" value="CAND6-7_N"/>
    <property type="match status" value="1"/>
</dbReference>
<feature type="transmembrane region" description="Helical" evidence="6">
    <location>
        <begin position="241"/>
        <end position="265"/>
    </location>
</feature>
<evidence type="ECO:0000259" key="8">
    <source>
        <dbReference type="Pfam" id="PF06814"/>
    </source>
</evidence>
<dbReference type="EMBL" id="EF677566">
    <property type="protein sequence ID" value="ABR17381.1"/>
    <property type="molecule type" value="mRNA"/>
</dbReference>
<sequence length="436" mass="50170">MEYLQTFLFILLLGCIIPSSLGEIRYSQIRSDSRPIIIFHEFGFTERGYLEMYVTEASYKLTVNKEIDPVHAGFFVTTSDAWIHVLQQLEQEKIKCILDSNLVTVLFTFEVIQKNTNFNKTFRPSDSNQYILIFANCIADLQVSMTMKAVMYNLEGESNSRNYLPAGQKMLPRLYFGFFVIYATLAGVWSYVSVKNRVSTHMIHVLMGALVCLKAVILICEAEDKSFIKRTGTAHGWDVAFYIFNFFRGIMLFTLIVLIGTGWSFLKPYLQEKDKRVLMLVIPLQVVANIIAAMLGMSGPSAKDWFEWKQLFLLIDIVCCGAVLFPIAWSIKHLKEATQTDGKAAAVLRKLTLFRHYYIVVICYVYFTRVFVFSMMTRISFRHMWTIDLTRECATLAFYVFTGYEFRPVMHNPSLMIEEEEGEAQALNMGNSAFEL</sequence>
<evidence type="ECO:0000256" key="1">
    <source>
        <dbReference type="ARBA" id="ARBA00004141"/>
    </source>
</evidence>
<dbReference type="Pfam" id="PF06814">
    <property type="entry name" value="GOST_TM"/>
    <property type="match status" value="1"/>
</dbReference>
<keyword evidence="3 7" id="KW-0732">Signal</keyword>
<dbReference type="AlphaFoldDB" id="B8LP01"/>
<dbReference type="GO" id="GO:0005794">
    <property type="term" value="C:Golgi apparatus"/>
    <property type="evidence" value="ECO:0007669"/>
    <property type="project" value="TreeGrafter"/>
</dbReference>
<dbReference type="PANTHER" id="PTHR21229">
    <property type="entry name" value="LUNG SEVEN TRANSMEMBRANE RECEPTOR"/>
    <property type="match status" value="1"/>
</dbReference>
<evidence type="ECO:0000256" key="5">
    <source>
        <dbReference type="ARBA" id="ARBA00023136"/>
    </source>
</evidence>
<accession>B8LP01</accession>
<comment type="subcellular location">
    <subcellularLocation>
        <location evidence="1">Membrane</location>
        <topology evidence="1">Multi-pass membrane protein</topology>
    </subcellularLocation>
</comment>
<evidence type="ECO:0000256" key="4">
    <source>
        <dbReference type="ARBA" id="ARBA00022989"/>
    </source>
</evidence>
<feature type="transmembrane region" description="Helical" evidence="6">
    <location>
        <begin position="357"/>
        <end position="376"/>
    </location>
</feature>
<evidence type="ECO:0008006" key="11">
    <source>
        <dbReference type="Google" id="ProtNLM"/>
    </source>
</evidence>
<proteinExistence type="evidence at transcript level"/>
<keyword evidence="2 6" id="KW-0812">Transmembrane</keyword>